<gene>
    <name evidence="2" type="ORF">Mam01_15430</name>
</gene>
<sequence>MAGGAVAGRQRRHRTDFEAPATRVASSGDLGTRTHTPPLPLRTWLLLLAIILGSECPCRRLLLFFSLFDDGQDKRAKHQADADQGENDGPSRGVSSGAACGLAPADEKRE</sequence>
<evidence type="ECO:0000313" key="2">
    <source>
        <dbReference type="EMBL" id="GIH31379.1"/>
    </source>
</evidence>
<protein>
    <submittedName>
        <fullName evidence="2">Uncharacterized protein</fullName>
    </submittedName>
</protein>
<feature type="region of interest" description="Disordered" evidence="1">
    <location>
        <begin position="1"/>
        <end position="38"/>
    </location>
</feature>
<dbReference type="EMBL" id="BOOB01000009">
    <property type="protein sequence ID" value="GIH31379.1"/>
    <property type="molecule type" value="Genomic_DNA"/>
</dbReference>
<evidence type="ECO:0000256" key="1">
    <source>
        <dbReference type="SAM" id="MobiDB-lite"/>
    </source>
</evidence>
<accession>A0ABQ4F979</accession>
<evidence type="ECO:0000313" key="3">
    <source>
        <dbReference type="Proteomes" id="UP000651728"/>
    </source>
</evidence>
<proteinExistence type="predicted"/>
<reference evidence="2 3" key="1">
    <citation type="submission" date="2021-01" db="EMBL/GenBank/DDBJ databases">
        <title>Whole genome shotgun sequence of Microbispora amethystogenes NBRC 101907.</title>
        <authorList>
            <person name="Komaki H."/>
            <person name="Tamura T."/>
        </authorList>
    </citation>
    <scope>NUCLEOTIDE SEQUENCE [LARGE SCALE GENOMIC DNA]</scope>
    <source>
        <strain evidence="2 3">NBRC 101907</strain>
    </source>
</reference>
<feature type="region of interest" description="Disordered" evidence="1">
    <location>
        <begin position="75"/>
        <end position="110"/>
    </location>
</feature>
<name>A0ABQ4F979_9ACTN</name>
<dbReference type="Proteomes" id="UP000651728">
    <property type="component" value="Unassembled WGS sequence"/>
</dbReference>
<organism evidence="2 3">
    <name type="scientific">Microbispora amethystogenes</name>
    <dbReference type="NCBI Taxonomy" id="1427754"/>
    <lineage>
        <taxon>Bacteria</taxon>
        <taxon>Bacillati</taxon>
        <taxon>Actinomycetota</taxon>
        <taxon>Actinomycetes</taxon>
        <taxon>Streptosporangiales</taxon>
        <taxon>Streptosporangiaceae</taxon>
        <taxon>Microbispora</taxon>
    </lineage>
</organism>
<comment type="caution">
    <text evidence="2">The sequence shown here is derived from an EMBL/GenBank/DDBJ whole genome shotgun (WGS) entry which is preliminary data.</text>
</comment>
<keyword evidence="3" id="KW-1185">Reference proteome</keyword>